<keyword evidence="2" id="KW-1133">Transmembrane helix</keyword>
<feature type="region of interest" description="Disordered" evidence="1">
    <location>
        <begin position="48"/>
        <end position="77"/>
    </location>
</feature>
<keyword evidence="4" id="KW-1185">Reference proteome</keyword>
<dbReference type="OrthoDB" id="9855231at2"/>
<dbReference type="EMBL" id="QFFZ01000045">
    <property type="protein sequence ID" value="TEB09524.1"/>
    <property type="molecule type" value="Genomic_DNA"/>
</dbReference>
<organism evidence="3 4">
    <name type="scientific">Pelotomaculum propionicicum</name>
    <dbReference type="NCBI Taxonomy" id="258475"/>
    <lineage>
        <taxon>Bacteria</taxon>
        <taxon>Bacillati</taxon>
        <taxon>Bacillota</taxon>
        <taxon>Clostridia</taxon>
        <taxon>Eubacteriales</taxon>
        <taxon>Desulfotomaculaceae</taxon>
        <taxon>Pelotomaculum</taxon>
    </lineage>
</organism>
<gene>
    <name evidence="3" type="ORF">Pmgp_03069</name>
</gene>
<accession>A0A4Y7RKL2</accession>
<comment type="caution">
    <text evidence="3">The sequence shown here is derived from an EMBL/GenBank/DDBJ whole genome shotgun (WGS) entry which is preliminary data.</text>
</comment>
<evidence type="ECO:0000313" key="4">
    <source>
        <dbReference type="Proteomes" id="UP000297597"/>
    </source>
</evidence>
<reference evidence="3 4" key="1">
    <citation type="journal article" date="2018" name="Environ. Microbiol.">
        <title>Novel energy conservation strategies and behaviour of Pelotomaculum schinkii driving syntrophic propionate catabolism.</title>
        <authorList>
            <person name="Hidalgo-Ahumada C.A.P."/>
            <person name="Nobu M.K."/>
            <person name="Narihiro T."/>
            <person name="Tamaki H."/>
            <person name="Liu W.T."/>
            <person name="Kamagata Y."/>
            <person name="Stams A.J.M."/>
            <person name="Imachi H."/>
            <person name="Sousa D.Z."/>
        </authorList>
    </citation>
    <scope>NUCLEOTIDE SEQUENCE [LARGE SCALE GENOMIC DNA]</scope>
    <source>
        <strain evidence="3 4">MGP</strain>
    </source>
</reference>
<proteinExistence type="predicted"/>
<dbReference type="RefSeq" id="WP_153189227.1">
    <property type="nucleotide sequence ID" value="NZ_QFFZ01000045.1"/>
</dbReference>
<dbReference type="Proteomes" id="UP000297597">
    <property type="component" value="Unassembled WGS sequence"/>
</dbReference>
<feature type="compositionally biased region" description="Low complexity" evidence="1">
    <location>
        <begin position="63"/>
        <end position="77"/>
    </location>
</feature>
<evidence type="ECO:0000313" key="3">
    <source>
        <dbReference type="EMBL" id="TEB09524.1"/>
    </source>
</evidence>
<name>A0A4Y7RKL2_9FIRM</name>
<dbReference type="AlphaFoldDB" id="A0A4Y7RKL2"/>
<feature type="compositionally biased region" description="Polar residues" evidence="1">
    <location>
        <begin position="53"/>
        <end position="62"/>
    </location>
</feature>
<feature type="transmembrane region" description="Helical" evidence="2">
    <location>
        <begin position="7"/>
        <end position="27"/>
    </location>
</feature>
<sequence length="201" mass="21433">MTRREIFYCVSLACLGIFILVAAYMWGESRAQSKEIIFNKDSYSRQAEETANPVKSQPANSVSAATNPTVAASSTPASIPATTLTPAVVATPLTTENPGNAQASSANPAPTVTAKNNYFVATGTKVGEIVKIGDVEMIVTKSTARHKVIDITLKGNTSDQPPRLVLTENNRIVYEIPADVDVNMDVTEKTVVDKSPVFSGQ</sequence>
<evidence type="ECO:0000256" key="1">
    <source>
        <dbReference type="SAM" id="MobiDB-lite"/>
    </source>
</evidence>
<keyword evidence="2" id="KW-0472">Membrane</keyword>
<keyword evidence="2" id="KW-0812">Transmembrane</keyword>
<protein>
    <submittedName>
        <fullName evidence="3">Uncharacterized protein</fullName>
    </submittedName>
</protein>
<evidence type="ECO:0000256" key="2">
    <source>
        <dbReference type="SAM" id="Phobius"/>
    </source>
</evidence>